<dbReference type="SMART" id="SM00392">
    <property type="entry name" value="PROF"/>
    <property type="match status" value="1"/>
</dbReference>
<comment type="function">
    <text evidence="6">Binds to actin and affects the structure of the cytoskeleton. At high concentrations, profilin prevents the polymerization of actin, whereas it enhances it at low concentrations.</text>
</comment>
<dbReference type="GO" id="GO:0005938">
    <property type="term" value="C:cell cortex"/>
    <property type="evidence" value="ECO:0007669"/>
    <property type="project" value="TreeGrafter"/>
</dbReference>
<evidence type="ECO:0000256" key="3">
    <source>
        <dbReference type="ARBA" id="ARBA00022490"/>
    </source>
</evidence>
<dbReference type="Gene3D" id="3.30.450.30">
    <property type="entry name" value="Dynein light chain 2a, cytoplasmic"/>
    <property type="match status" value="1"/>
</dbReference>
<evidence type="ECO:0000256" key="1">
    <source>
        <dbReference type="ARBA" id="ARBA00004245"/>
    </source>
</evidence>
<comment type="subcellular location">
    <subcellularLocation>
        <location evidence="1">Cytoplasm</location>
        <location evidence="1">Cytoskeleton</location>
    </subcellularLocation>
</comment>
<dbReference type="CDD" id="cd00148">
    <property type="entry name" value="PROF"/>
    <property type="match status" value="1"/>
</dbReference>
<proteinExistence type="inferred from homology"/>
<organism evidence="8 9">
    <name type="scientific">Tulasnella calospora MUT 4182</name>
    <dbReference type="NCBI Taxonomy" id="1051891"/>
    <lineage>
        <taxon>Eukaryota</taxon>
        <taxon>Fungi</taxon>
        <taxon>Dikarya</taxon>
        <taxon>Basidiomycota</taxon>
        <taxon>Agaricomycotina</taxon>
        <taxon>Agaricomycetes</taxon>
        <taxon>Cantharellales</taxon>
        <taxon>Tulasnellaceae</taxon>
        <taxon>Tulasnella</taxon>
    </lineage>
</organism>
<dbReference type="HOGENOM" id="CLU_120772_1_1_1"/>
<reference evidence="9" key="2">
    <citation type="submission" date="2015-01" db="EMBL/GenBank/DDBJ databases">
        <title>Evolutionary Origins and Diversification of the Mycorrhizal Mutualists.</title>
        <authorList>
            <consortium name="DOE Joint Genome Institute"/>
            <consortium name="Mycorrhizal Genomics Consortium"/>
            <person name="Kohler A."/>
            <person name="Kuo A."/>
            <person name="Nagy L.G."/>
            <person name="Floudas D."/>
            <person name="Copeland A."/>
            <person name="Barry K.W."/>
            <person name="Cichocki N."/>
            <person name="Veneault-Fourrey C."/>
            <person name="LaButti K."/>
            <person name="Lindquist E.A."/>
            <person name="Lipzen A."/>
            <person name="Lundell T."/>
            <person name="Morin E."/>
            <person name="Murat C."/>
            <person name="Riley R."/>
            <person name="Ohm R."/>
            <person name="Sun H."/>
            <person name="Tunlid A."/>
            <person name="Henrissat B."/>
            <person name="Grigoriev I.V."/>
            <person name="Hibbett D.S."/>
            <person name="Martin F."/>
        </authorList>
    </citation>
    <scope>NUCLEOTIDE SEQUENCE [LARGE SCALE GENOMIC DNA]</scope>
    <source>
        <strain evidence="9">MUT 4182</strain>
    </source>
</reference>
<keyword evidence="9" id="KW-1185">Reference proteome</keyword>
<dbReference type="PRINTS" id="PR01640">
    <property type="entry name" value="PROFILINPLNT"/>
</dbReference>
<sequence>MSWQTYVDSNLLGTGKIAHAAILGQQGGVWATSPGFTLSPQEQSAIVGAWNDLDRIQANGVRLAGTKYFTIQTTPGRSIYGKSRADGCIIVKTKQAILVTVYNAPVQAAEATPVVESLADYLISVDY</sequence>
<dbReference type="PANTHER" id="PTHR11604:SF0">
    <property type="entry name" value="PROFILIN"/>
    <property type="match status" value="1"/>
</dbReference>
<gene>
    <name evidence="8" type="ORF">M407DRAFT_241334</name>
</gene>
<keyword evidence="5 6" id="KW-0206">Cytoskeleton</keyword>
<keyword evidence="4 7" id="KW-0009">Actin-binding</keyword>
<protein>
    <recommendedName>
        <fullName evidence="7">Profilin</fullName>
    </recommendedName>
</protein>
<dbReference type="InterPro" id="IPR005455">
    <property type="entry name" value="PFN_euk"/>
</dbReference>
<dbReference type="GO" id="GO:0003785">
    <property type="term" value="F:actin monomer binding"/>
    <property type="evidence" value="ECO:0007669"/>
    <property type="project" value="TreeGrafter"/>
</dbReference>
<evidence type="ECO:0000313" key="9">
    <source>
        <dbReference type="Proteomes" id="UP000054248"/>
    </source>
</evidence>
<dbReference type="FunFam" id="3.30.450.30:FF:000001">
    <property type="entry name" value="Profilin"/>
    <property type="match status" value="1"/>
</dbReference>
<evidence type="ECO:0000313" key="8">
    <source>
        <dbReference type="EMBL" id="KIO32639.1"/>
    </source>
</evidence>
<accession>A0A0C3QVG5</accession>
<dbReference type="Pfam" id="PF00235">
    <property type="entry name" value="Profilin"/>
    <property type="match status" value="1"/>
</dbReference>
<dbReference type="AlphaFoldDB" id="A0A0C3QVG5"/>
<dbReference type="SUPFAM" id="SSF55770">
    <property type="entry name" value="Profilin (actin-binding protein)"/>
    <property type="match status" value="1"/>
</dbReference>
<dbReference type="PANTHER" id="PTHR11604">
    <property type="entry name" value="PROFILIN"/>
    <property type="match status" value="1"/>
</dbReference>
<evidence type="ECO:0000256" key="4">
    <source>
        <dbReference type="ARBA" id="ARBA00023203"/>
    </source>
</evidence>
<evidence type="ECO:0000256" key="2">
    <source>
        <dbReference type="ARBA" id="ARBA00010058"/>
    </source>
</evidence>
<dbReference type="InterPro" id="IPR048278">
    <property type="entry name" value="PFN"/>
</dbReference>
<dbReference type="InterPro" id="IPR027310">
    <property type="entry name" value="Profilin_CS"/>
</dbReference>
<dbReference type="EMBL" id="KN822953">
    <property type="protein sequence ID" value="KIO32639.1"/>
    <property type="molecule type" value="Genomic_DNA"/>
</dbReference>
<evidence type="ECO:0000256" key="6">
    <source>
        <dbReference type="RuleBase" id="RU003908"/>
    </source>
</evidence>
<keyword evidence="3" id="KW-0963">Cytoplasm</keyword>
<comment type="similarity">
    <text evidence="2 7">Belongs to the profilin family.</text>
</comment>
<reference evidence="8 9" key="1">
    <citation type="submission" date="2014-04" db="EMBL/GenBank/DDBJ databases">
        <authorList>
            <consortium name="DOE Joint Genome Institute"/>
            <person name="Kuo A."/>
            <person name="Girlanda M."/>
            <person name="Perotto S."/>
            <person name="Kohler A."/>
            <person name="Nagy L.G."/>
            <person name="Floudas D."/>
            <person name="Copeland A."/>
            <person name="Barry K.W."/>
            <person name="Cichocki N."/>
            <person name="Veneault-Fourrey C."/>
            <person name="LaButti K."/>
            <person name="Lindquist E.A."/>
            <person name="Lipzen A."/>
            <person name="Lundell T."/>
            <person name="Morin E."/>
            <person name="Murat C."/>
            <person name="Sun H."/>
            <person name="Tunlid A."/>
            <person name="Henrissat B."/>
            <person name="Grigoriev I.V."/>
            <person name="Hibbett D.S."/>
            <person name="Martin F."/>
            <person name="Nordberg H.P."/>
            <person name="Cantor M.N."/>
            <person name="Hua S.X."/>
        </authorList>
    </citation>
    <scope>NUCLEOTIDE SEQUENCE [LARGE SCALE GENOMIC DNA]</scope>
    <source>
        <strain evidence="8 9">MUT 4182</strain>
    </source>
</reference>
<evidence type="ECO:0000256" key="5">
    <source>
        <dbReference type="ARBA" id="ARBA00023212"/>
    </source>
</evidence>
<dbReference type="STRING" id="1051891.A0A0C3QVG5"/>
<comment type="subunit">
    <text evidence="6">Occurs in many kinds of cells as a complex with monomeric actin in a 1:1 ratio.</text>
</comment>
<dbReference type="OrthoDB" id="421374at2759"/>
<dbReference type="Proteomes" id="UP000054248">
    <property type="component" value="Unassembled WGS sequence"/>
</dbReference>
<dbReference type="InterPro" id="IPR036140">
    <property type="entry name" value="PFN_sf"/>
</dbReference>
<dbReference type="PRINTS" id="PR00392">
    <property type="entry name" value="PROFILIN"/>
</dbReference>
<dbReference type="PROSITE" id="PS00414">
    <property type="entry name" value="PROFILIN"/>
    <property type="match status" value="1"/>
</dbReference>
<name>A0A0C3QVG5_9AGAM</name>
<dbReference type="GO" id="GO:0005856">
    <property type="term" value="C:cytoskeleton"/>
    <property type="evidence" value="ECO:0007669"/>
    <property type="project" value="UniProtKB-SubCell"/>
</dbReference>
<evidence type="ECO:0000256" key="7">
    <source>
        <dbReference type="RuleBase" id="RU003909"/>
    </source>
</evidence>